<sequence length="79" mass="8620">MSLSPDELRELAKYVLLTRPDEIGCDDWLGYAPSYAELIATSQPVPEPLQKAAGHLDLCPECAEEFRALMEALKEGGGV</sequence>
<proteinExistence type="predicted"/>
<evidence type="ECO:0000313" key="2">
    <source>
        <dbReference type="Proteomes" id="UP000324974"/>
    </source>
</evidence>
<dbReference type="AlphaFoldDB" id="A0A5C1AI81"/>
<dbReference type="OrthoDB" id="284185at2"/>
<keyword evidence="2" id="KW-1185">Reference proteome</keyword>
<evidence type="ECO:0000313" key="1">
    <source>
        <dbReference type="EMBL" id="QEL16668.1"/>
    </source>
</evidence>
<organism evidence="1 2">
    <name type="scientific">Limnoglobus roseus</name>
    <dbReference type="NCBI Taxonomy" id="2598579"/>
    <lineage>
        <taxon>Bacteria</taxon>
        <taxon>Pseudomonadati</taxon>
        <taxon>Planctomycetota</taxon>
        <taxon>Planctomycetia</taxon>
        <taxon>Gemmatales</taxon>
        <taxon>Gemmataceae</taxon>
        <taxon>Limnoglobus</taxon>
    </lineage>
</organism>
<accession>A0A5C1AI81</accession>
<protein>
    <submittedName>
        <fullName evidence="1">Uncharacterized protein</fullName>
    </submittedName>
</protein>
<reference evidence="2" key="1">
    <citation type="submission" date="2019-08" db="EMBL/GenBank/DDBJ databases">
        <title>Limnoglobus roseus gen. nov., sp. nov., a novel freshwater planctomycete with a giant genome from the family Gemmataceae.</title>
        <authorList>
            <person name="Kulichevskaya I.S."/>
            <person name="Naumoff D.G."/>
            <person name="Miroshnikov K."/>
            <person name="Ivanova A."/>
            <person name="Philippov D.A."/>
            <person name="Hakobyan A."/>
            <person name="Rijpstra I.C."/>
            <person name="Sinninghe Damste J.S."/>
            <person name="Liesack W."/>
            <person name="Dedysh S.N."/>
        </authorList>
    </citation>
    <scope>NUCLEOTIDE SEQUENCE [LARGE SCALE GENOMIC DNA]</scope>
    <source>
        <strain evidence="2">PX52</strain>
    </source>
</reference>
<dbReference type="Proteomes" id="UP000324974">
    <property type="component" value="Chromosome"/>
</dbReference>
<gene>
    <name evidence="1" type="ORF">PX52LOC_03630</name>
</gene>
<dbReference type="EMBL" id="CP042425">
    <property type="protein sequence ID" value="QEL16668.1"/>
    <property type="molecule type" value="Genomic_DNA"/>
</dbReference>
<name>A0A5C1AI81_9BACT</name>
<dbReference type="KEGG" id="lrs:PX52LOC_03630"/>
<dbReference type="RefSeq" id="WP_149111362.1">
    <property type="nucleotide sequence ID" value="NZ_CP042425.1"/>
</dbReference>